<dbReference type="AlphaFoldDB" id="A0A6A5FNF0"/>
<keyword evidence="3" id="KW-1185">Reference proteome</keyword>
<reference evidence="2 3" key="1">
    <citation type="submission" date="2019-06" db="EMBL/GenBank/DDBJ databases">
        <title>A chromosome-scale genome assembly of the European perch, Perca fluviatilis.</title>
        <authorList>
            <person name="Roques C."/>
            <person name="Zahm M."/>
            <person name="Cabau C."/>
            <person name="Klopp C."/>
            <person name="Bouchez O."/>
            <person name="Donnadieu C."/>
            <person name="Kuhl H."/>
            <person name="Gislard M."/>
            <person name="Guendouz S."/>
            <person name="Journot L."/>
            <person name="Haffray P."/>
            <person name="Bestin A."/>
            <person name="Morvezen R."/>
            <person name="Feron R."/>
            <person name="Wen M."/>
            <person name="Jouanno E."/>
            <person name="Herpin A."/>
            <person name="Schartl M."/>
            <person name="Postlethwait J."/>
            <person name="Schaerlinger B."/>
            <person name="Chardard D."/>
            <person name="Lecocq T."/>
            <person name="Poncet C."/>
            <person name="Jaffrelo L."/>
            <person name="Lampietro C."/>
            <person name="Guiguen Y."/>
        </authorList>
    </citation>
    <scope>NUCLEOTIDE SEQUENCE [LARGE SCALE GENOMIC DNA]</scope>
    <source>
        <tissue evidence="2">Blood</tissue>
    </source>
</reference>
<proteinExistence type="predicted"/>
<protein>
    <submittedName>
        <fullName evidence="2">Uncharacterized protein</fullName>
    </submittedName>
</protein>
<sequence>MLICRDERRPVEAVDAAAVTTAALSSSEKELGNTGAAQLTSYSRNKGRLRTRKIKQVLFQGAPTLPFAVLTNRGTRENAIYKVDSPLPASSW</sequence>
<feature type="compositionally biased region" description="Polar residues" evidence="1">
    <location>
        <begin position="35"/>
        <end position="44"/>
    </location>
</feature>
<dbReference type="Proteomes" id="UP000465112">
    <property type="component" value="Chromosome 2"/>
</dbReference>
<organism evidence="2 3">
    <name type="scientific">Perca fluviatilis</name>
    <name type="common">European perch</name>
    <dbReference type="NCBI Taxonomy" id="8168"/>
    <lineage>
        <taxon>Eukaryota</taxon>
        <taxon>Metazoa</taxon>
        <taxon>Chordata</taxon>
        <taxon>Craniata</taxon>
        <taxon>Vertebrata</taxon>
        <taxon>Euteleostomi</taxon>
        <taxon>Actinopterygii</taxon>
        <taxon>Neopterygii</taxon>
        <taxon>Teleostei</taxon>
        <taxon>Neoteleostei</taxon>
        <taxon>Acanthomorphata</taxon>
        <taxon>Eupercaria</taxon>
        <taxon>Perciformes</taxon>
        <taxon>Percoidei</taxon>
        <taxon>Percidae</taxon>
        <taxon>Percinae</taxon>
        <taxon>Perca</taxon>
    </lineage>
</organism>
<evidence type="ECO:0000256" key="1">
    <source>
        <dbReference type="SAM" id="MobiDB-lite"/>
    </source>
</evidence>
<evidence type="ECO:0000313" key="2">
    <source>
        <dbReference type="EMBL" id="KAF1393725.1"/>
    </source>
</evidence>
<evidence type="ECO:0000313" key="3">
    <source>
        <dbReference type="Proteomes" id="UP000465112"/>
    </source>
</evidence>
<dbReference type="EMBL" id="VHII01000002">
    <property type="protein sequence ID" value="KAF1393725.1"/>
    <property type="molecule type" value="Genomic_DNA"/>
</dbReference>
<accession>A0A6A5FNF0</accession>
<feature type="region of interest" description="Disordered" evidence="1">
    <location>
        <begin position="25"/>
        <end position="44"/>
    </location>
</feature>
<name>A0A6A5FNF0_PERFL</name>
<comment type="caution">
    <text evidence="2">The sequence shown here is derived from an EMBL/GenBank/DDBJ whole genome shotgun (WGS) entry which is preliminary data.</text>
</comment>
<gene>
    <name evidence="2" type="ORF">PFLUV_G00019010</name>
</gene>